<dbReference type="InterPro" id="IPR009097">
    <property type="entry name" value="Cyclic_Pdiesterase"/>
</dbReference>
<dbReference type="Gene3D" id="3.90.1140.10">
    <property type="entry name" value="Cyclic phosphodiesterase"/>
    <property type="match status" value="1"/>
</dbReference>
<name>A0ABW9XQR5_9BACL</name>
<feature type="short sequence motif" description="HXTX 2" evidence="2">
    <location>
        <begin position="122"/>
        <end position="125"/>
    </location>
</feature>
<dbReference type="HAMAP" id="MF_01940">
    <property type="entry name" value="RNA_CPDase"/>
    <property type="match status" value="1"/>
</dbReference>
<comment type="function">
    <text evidence="2">Hydrolyzes RNA 2',3'-cyclic phosphodiester to an RNA 2'-phosphomonoester.</text>
</comment>
<dbReference type="PANTHER" id="PTHR35561:SF1">
    <property type="entry name" value="RNA 2',3'-CYCLIC PHOSPHODIESTERASE"/>
    <property type="match status" value="1"/>
</dbReference>
<dbReference type="InterPro" id="IPR004175">
    <property type="entry name" value="RNA_CPDase"/>
</dbReference>
<gene>
    <name evidence="3" type="primary">thpR</name>
    <name evidence="3" type="ORF">GT019_13240</name>
</gene>
<sequence length="184" mass="21101">MESFIAIDFDARIVAELSQIAGCLETHAHGGRFEPPENYHLTLLYLNELEETEAAIERLDRIYLDSFELRLNRLGFFANADDHVLWVDVKRELTELRGLQQAIDQAMAGLYAPYDQAPFCPHITLAYGDAFDKEWEQMASACPVPASSFTVTSFHLYEVMRTPAGRRFRKRKTFLLDRGRSHGE</sequence>
<feature type="active site" description="Proton acceptor" evidence="2">
    <location>
        <position position="122"/>
    </location>
</feature>
<dbReference type="Proteomes" id="UP000665561">
    <property type="component" value="Unassembled WGS sequence"/>
</dbReference>
<dbReference type="EMBL" id="JAAAMV010000009">
    <property type="protein sequence ID" value="NBD24843.1"/>
    <property type="molecule type" value="Genomic_DNA"/>
</dbReference>
<comment type="similarity">
    <text evidence="2">Belongs to the 2H phosphoesterase superfamily. ThpR family.</text>
</comment>
<reference evidence="3 4" key="1">
    <citation type="submission" date="2020-01" db="EMBL/GenBank/DDBJ databases">
        <title>Paenibacillus soybeanensis sp. nov. isolated from the nodules of soybean (Glycine max(L.) Merr).</title>
        <authorList>
            <person name="Wang H."/>
        </authorList>
    </citation>
    <scope>NUCLEOTIDE SEQUENCE [LARGE SCALE GENOMIC DNA]</scope>
    <source>
        <strain evidence="3 4">T1</strain>
    </source>
</reference>
<dbReference type="PANTHER" id="PTHR35561">
    <property type="entry name" value="RNA 2',3'-CYCLIC PHOSPHODIESTERASE"/>
    <property type="match status" value="1"/>
</dbReference>
<dbReference type="EC" id="3.1.4.58" evidence="2"/>
<protein>
    <recommendedName>
        <fullName evidence="2">RNA 2',3'-cyclic phosphodiesterase</fullName>
        <shortName evidence="2">RNA 2',3'-CPDase</shortName>
        <ecNumber evidence="2">3.1.4.58</ecNumber>
    </recommendedName>
</protein>
<evidence type="ECO:0000256" key="1">
    <source>
        <dbReference type="ARBA" id="ARBA00022801"/>
    </source>
</evidence>
<accession>A0ABW9XQR5</accession>
<feature type="active site" description="Proton donor" evidence="2">
    <location>
        <position position="40"/>
    </location>
</feature>
<keyword evidence="4" id="KW-1185">Reference proteome</keyword>
<evidence type="ECO:0000313" key="3">
    <source>
        <dbReference type="EMBL" id="NBD24843.1"/>
    </source>
</evidence>
<dbReference type="Pfam" id="PF13563">
    <property type="entry name" value="2_5_RNA_ligase2"/>
    <property type="match status" value="1"/>
</dbReference>
<dbReference type="RefSeq" id="WP_161743653.1">
    <property type="nucleotide sequence ID" value="NZ_JAAAMV010000009.1"/>
</dbReference>
<feature type="short sequence motif" description="HXTX 1" evidence="2">
    <location>
        <begin position="40"/>
        <end position="43"/>
    </location>
</feature>
<comment type="caution">
    <text evidence="3">The sequence shown here is derived from an EMBL/GenBank/DDBJ whole genome shotgun (WGS) entry which is preliminary data.</text>
</comment>
<dbReference type="SUPFAM" id="SSF55144">
    <property type="entry name" value="LigT-like"/>
    <property type="match status" value="1"/>
</dbReference>
<keyword evidence="1 2" id="KW-0378">Hydrolase</keyword>
<comment type="catalytic activity">
    <reaction evidence="2">
        <text>a 3'-end 2',3'-cyclophospho-ribonucleotide-RNA + H2O = a 3'-end 2'-phospho-ribonucleotide-RNA + H(+)</text>
        <dbReference type="Rhea" id="RHEA:11828"/>
        <dbReference type="Rhea" id="RHEA-COMP:10464"/>
        <dbReference type="Rhea" id="RHEA-COMP:17353"/>
        <dbReference type="ChEBI" id="CHEBI:15377"/>
        <dbReference type="ChEBI" id="CHEBI:15378"/>
        <dbReference type="ChEBI" id="CHEBI:83064"/>
        <dbReference type="ChEBI" id="CHEBI:173113"/>
        <dbReference type="EC" id="3.1.4.58"/>
    </reaction>
</comment>
<evidence type="ECO:0000313" key="4">
    <source>
        <dbReference type="Proteomes" id="UP000665561"/>
    </source>
</evidence>
<organism evidence="3 4">
    <name type="scientific">Paenibacillus glycinis</name>
    <dbReference type="NCBI Taxonomy" id="2697035"/>
    <lineage>
        <taxon>Bacteria</taxon>
        <taxon>Bacillati</taxon>
        <taxon>Bacillota</taxon>
        <taxon>Bacilli</taxon>
        <taxon>Bacillales</taxon>
        <taxon>Paenibacillaceae</taxon>
        <taxon>Paenibacillus</taxon>
    </lineage>
</organism>
<dbReference type="NCBIfam" id="TIGR02258">
    <property type="entry name" value="2_5_ligase"/>
    <property type="match status" value="1"/>
</dbReference>
<evidence type="ECO:0000256" key="2">
    <source>
        <dbReference type="HAMAP-Rule" id="MF_01940"/>
    </source>
</evidence>
<proteinExistence type="inferred from homology"/>